<dbReference type="EMBL" id="CALNXI010001829">
    <property type="protein sequence ID" value="CAH3177911.1"/>
    <property type="molecule type" value="Genomic_DNA"/>
</dbReference>
<protein>
    <recommendedName>
        <fullName evidence="2">SWIM-type domain-containing protein</fullName>
    </recommendedName>
</protein>
<dbReference type="InterPro" id="IPR019080">
    <property type="entry name" value="YqaJ_viral_recombinase"/>
</dbReference>
<name>A0ABN8RF54_9CNID</name>
<evidence type="ECO:0000259" key="2">
    <source>
        <dbReference type="PROSITE" id="PS50966"/>
    </source>
</evidence>
<dbReference type="InterPro" id="IPR011604">
    <property type="entry name" value="PDDEXK-like_dom_sf"/>
</dbReference>
<gene>
    <name evidence="3" type="ORF">PEVE_00011479</name>
</gene>
<evidence type="ECO:0000313" key="4">
    <source>
        <dbReference type="Proteomes" id="UP001159427"/>
    </source>
</evidence>
<dbReference type="PANTHER" id="PTHR47526:SF4">
    <property type="entry name" value="SWIM-TYPE DOMAIN-CONTAINING PROTEIN"/>
    <property type="match status" value="1"/>
</dbReference>
<dbReference type="InterPro" id="IPR011335">
    <property type="entry name" value="Restrct_endonuc-II-like"/>
</dbReference>
<organism evidence="3 4">
    <name type="scientific">Porites evermanni</name>
    <dbReference type="NCBI Taxonomy" id="104178"/>
    <lineage>
        <taxon>Eukaryota</taxon>
        <taxon>Metazoa</taxon>
        <taxon>Cnidaria</taxon>
        <taxon>Anthozoa</taxon>
        <taxon>Hexacorallia</taxon>
        <taxon>Scleractinia</taxon>
        <taxon>Fungiina</taxon>
        <taxon>Poritidae</taxon>
        <taxon>Porites</taxon>
    </lineage>
</organism>
<reference evidence="3 4" key="1">
    <citation type="submission" date="2022-05" db="EMBL/GenBank/DDBJ databases">
        <authorList>
            <consortium name="Genoscope - CEA"/>
            <person name="William W."/>
        </authorList>
    </citation>
    <scope>NUCLEOTIDE SEQUENCE [LARGE SCALE GENOMIC DNA]</scope>
</reference>
<dbReference type="SUPFAM" id="SSF52980">
    <property type="entry name" value="Restriction endonuclease-like"/>
    <property type="match status" value="1"/>
</dbReference>
<evidence type="ECO:0000313" key="3">
    <source>
        <dbReference type="EMBL" id="CAH3177911.1"/>
    </source>
</evidence>
<feature type="domain" description="SWIM-type" evidence="2">
    <location>
        <begin position="58"/>
        <end position="98"/>
    </location>
</feature>
<evidence type="ECO:0000256" key="1">
    <source>
        <dbReference type="PROSITE-ProRule" id="PRU00325"/>
    </source>
</evidence>
<dbReference type="InterPro" id="IPR007527">
    <property type="entry name" value="Znf_SWIM"/>
</dbReference>
<sequence length="343" mass="38626">MCRGDSLKGLKMKAQLVKRVQEYIKNGRDTMVVDPDPDEIYTKRKARVSNLPNGAAPVTSSVKYPSDGWGQVTHANCSCKAGKVGYCNHVLALMFKACKFSLFDSKSTDDLCQDDDELPDLACTSQLQKWHKKGRGDKISAQPVMEVTVTKTKLDEASYQLTHTEANFVATIDISSVPRNDIGETELTYPRFPLNSGSDFVWPDNLTVSEKALISSLVVAEIKINNIEEATRDQSSSEQWKKERKFRFTASKFDLISKRQRHHEKFAVDLINPKPFTSRYVEHGIKYEPIAIQEYEKVMFTRKTPVKVFKSGFVVCLDMPFLGGSPDGRVVDFGCRISMDSVN</sequence>
<keyword evidence="4" id="KW-1185">Reference proteome</keyword>
<comment type="caution">
    <text evidence="3">The sequence shown here is derived from an EMBL/GenBank/DDBJ whole genome shotgun (WGS) entry which is preliminary data.</text>
</comment>
<accession>A0ABN8RF54</accession>
<proteinExistence type="predicted"/>
<dbReference type="Gene3D" id="3.90.320.10">
    <property type="match status" value="1"/>
</dbReference>
<keyword evidence="1" id="KW-0863">Zinc-finger</keyword>
<keyword evidence="1" id="KW-0479">Metal-binding</keyword>
<dbReference type="PROSITE" id="PS50966">
    <property type="entry name" value="ZF_SWIM"/>
    <property type="match status" value="1"/>
</dbReference>
<dbReference type="Pfam" id="PF09588">
    <property type="entry name" value="YqaJ"/>
    <property type="match status" value="1"/>
</dbReference>
<keyword evidence="1" id="KW-0862">Zinc</keyword>
<dbReference type="Proteomes" id="UP001159427">
    <property type="component" value="Unassembled WGS sequence"/>
</dbReference>
<dbReference type="PANTHER" id="PTHR47526">
    <property type="entry name" value="ATP-DEPENDENT DNA HELICASE"/>
    <property type="match status" value="1"/>
</dbReference>